<evidence type="ECO:0000256" key="1">
    <source>
        <dbReference type="SAM" id="SignalP"/>
    </source>
</evidence>
<accession>A0A7S3NNH2</accession>
<evidence type="ECO:0000313" key="2">
    <source>
        <dbReference type="EMBL" id="CAE0368837.1"/>
    </source>
</evidence>
<reference evidence="2" key="1">
    <citation type="submission" date="2021-01" db="EMBL/GenBank/DDBJ databases">
        <authorList>
            <person name="Corre E."/>
            <person name="Pelletier E."/>
            <person name="Niang G."/>
            <person name="Scheremetjew M."/>
            <person name="Finn R."/>
            <person name="Kale V."/>
            <person name="Holt S."/>
            <person name="Cochrane G."/>
            <person name="Meng A."/>
            <person name="Brown T."/>
            <person name="Cohen L."/>
        </authorList>
    </citation>
    <scope>NUCLEOTIDE SEQUENCE</scope>
    <source>
        <strain evidence="2">CCMP1510</strain>
    </source>
</reference>
<feature type="chain" id="PRO_5030825993" evidence="1">
    <location>
        <begin position="21"/>
        <end position="612"/>
    </location>
</feature>
<feature type="signal peptide" evidence="1">
    <location>
        <begin position="1"/>
        <end position="20"/>
    </location>
</feature>
<gene>
    <name evidence="2" type="ORF">ALAG00032_LOCUS9600</name>
</gene>
<keyword evidence="1" id="KW-0732">Signal</keyword>
<protein>
    <submittedName>
        <fullName evidence="2">Uncharacterized protein</fullName>
    </submittedName>
</protein>
<name>A0A7S3NNH2_9STRA</name>
<dbReference type="PANTHER" id="PTHR31389">
    <property type="entry name" value="LD39211P"/>
    <property type="match status" value="1"/>
</dbReference>
<dbReference type="AlphaFoldDB" id="A0A7S3NNH2"/>
<dbReference type="PANTHER" id="PTHR31389:SF4">
    <property type="entry name" value="LD39211P"/>
    <property type="match status" value="1"/>
</dbReference>
<sequence>MKVSLLSILAASAILKRIDALKEFVTQRWTEIDGILNGAKLAVGAQPIIRANVREALWPVRVIGPEIAAMEVVVDSIPRIFVLGEKEVQDFCAEIGLDGSNCERIRTAADQLEKQWNWWLSGQREPIERMVCLSLLKENVKLYEECLPEETWRIGKSLPVLSSPGNYLILATEKGGFGVPCDAGSPQLAKSQLRFEISECIQSLLYIASPRHGSIVPPSLNVTINLSNNYIAQTCYLRVDNSHIFYSNVSSSKNTTNLIFTLHNLSLGRHRLQVSASTIENTFCPGASTVEVQVQADWDLRSTLAQIYYNRPRLITAVSERYVTQGILENLVGSIHYWEPAPLEVYNLGLSEKAISQIKRWQNVFLLDLEQAASRVLKAQFKVLPQHIFQSQSYAFKPIVLLDALQRSEGRDVLWLDANVELRRPLDDLLTQLAFRGHFLIEHPFRFPTRQFHHPTAVANLGCSAPDFSRQHCATTIIGVRPNSWFATQVVPALVHCAANLTCINPPGSSRANHRQEQTALNAILCRLGAPPDGICTPEKRFRLTSDFENDHDNLQPTADESDWNELCLYTRRDFPIKPYRPYVKLLDFDNNKSNDITTICPSSFSSCSVKQ</sequence>
<organism evidence="2">
    <name type="scientific">Aureoumbra lagunensis</name>
    <dbReference type="NCBI Taxonomy" id="44058"/>
    <lineage>
        <taxon>Eukaryota</taxon>
        <taxon>Sar</taxon>
        <taxon>Stramenopiles</taxon>
        <taxon>Ochrophyta</taxon>
        <taxon>Pelagophyceae</taxon>
        <taxon>Pelagomonadales</taxon>
        <taxon>Aureoumbra</taxon>
    </lineage>
</organism>
<dbReference type="EMBL" id="HBIJ01014313">
    <property type="protein sequence ID" value="CAE0368837.1"/>
    <property type="molecule type" value="Transcribed_RNA"/>
</dbReference>
<proteinExistence type="predicted"/>